<protein>
    <recommendedName>
        <fullName evidence="13">FAD-binding FR-type domain-containing protein</fullName>
    </recommendedName>
</protein>
<dbReference type="PROSITE" id="PS51384">
    <property type="entry name" value="FAD_FR"/>
    <property type="match status" value="1"/>
</dbReference>
<dbReference type="AlphaFoldDB" id="A0A109UH90"/>
<comment type="cofactor">
    <cofactor evidence="11">
        <name>FAD</name>
        <dbReference type="ChEBI" id="CHEBI:57692"/>
    </cofactor>
    <text evidence="11">Binds 1 FAD per subunit.</text>
</comment>
<keyword evidence="15" id="KW-1185">Reference proteome</keyword>
<dbReference type="InterPro" id="IPR001433">
    <property type="entry name" value="OxRdtase_FAD/NAD-bd"/>
</dbReference>
<dbReference type="InterPro" id="IPR039261">
    <property type="entry name" value="FNR_nucleotide-bd"/>
</dbReference>
<evidence type="ECO:0000256" key="5">
    <source>
        <dbReference type="ARBA" id="ARBA00022723"/>
    </source>
</evidence>
<feature type="binding site" evidence="11">
    <location>
        <begin position="73"/>
        <end position="74"/>
    </location>
    <ligand>
        <name>FAD</name>
        <dbReference type="ChEBI" id="CHEBI:57692"/>
    </ligand>
</feature>
<dbReference type="Pfam" id="PF10418">
    <property type="entry name" value="DHODB_Fe-S_bind"/>
    <property type="match status" value="1"/>
</dbReference>
<evidence type="ECO:0000256" key="3">
    <source>
        <dbReference type="ARBA" id="ARBA00022630"/>
    </source>
</evidence>
<dbReference type="InterPro" id="IPR017927">
    <property type="entry name" value="FAD-bd_FR_type"/>
</dbReference>
<gene>
    <name evidence="14" type="ORF">AOC36_07765</name>
</gene>
<sequence length="248" mass="27124">MKQCDAIVISNKKVAFNVYEMILEGDFGLTEDFAGQFVQVQVPESSAYLRRPFSITDYRNGQLVLVYRIEGRGTLALRGCKPKDTLNVLSPLGHPFPIHPNQKVALIGGGIGVVPLYGLNKRLVEMGCQVHSYLGYQDAASVIYKDEFEALSDLTITTLDGSVGQKGNVLDSVDVSDIDVIYACGPHGLLKAIQETYPDKTVYLSLEARMACGFGVCNACVCRKQTDTEETFLICKDGPVFNGKDVIL</sequence>
<dbReference type="GO" id="GO:0051537">
    <property type="term" value="F:2 iron, 2 sulfur cluster binding"/>
    <property type="evidence" value="ECO:0007669"/>
    <property type="project" value="UniProtKB-KW"/>
</dbReference>
<evidence type="ECO:0000256" key="12">
    <source>
        <dbReference type="PIRSR" id="PIRSR006816-2"/>
    </source>
</evidence>
<name>A0A109UH90_9FIRM</name>
<dbReference type="InterPro" id="IPR050353">
    <property type="entry name" value="PyrK_electron_transfer"/>
</dbReference>
<keyword evidence="2" id="KW-0813">Transport</keyword>
<dbReference type="STRING" id="1514105.AOC36_07765"/>
<keyword evidence="5 12" id="KW-0479">Metal-binding</keyword>
<evidence type="ECO:0000256" key="8">
    <source>
        <dbReference type="ARBA" id="ARBA00023004"/>
    </source>
</evidence>
<dbReference type="PANTHER" id="PTHR43513:SF3">
    <property type="entry name" value="DIHYDROOROTATE DEHYDROGENASE B (NAD(+)), ELECTRON TRANSFER SUBUNIT-RELATED"/>
    <property type="match status" value="1"/>
</dbReference>
<dbReference type="RefSeq" id="WP_067633092.1">
    <property type="nucleotide sequence ID" value="NZ_CP013213.1"/>
</dbReference>
<reference evidence="14 15" key="1">
    <citation type="submission" date="2015-10" db="EMBL/GenBank/DDBJ databases">
        <title>Erysipelothrix larvae sp. LV19 isolated from the larval gut of the rhinoceros beetle, Trypoxylus dichotomus.</title>
        <authorList>
            <person name="Lim S."/>
            <person name="Kim B.-C."/>
        </authorList>
    </citation>
    <scope>NUCLEOTIDE SEQUENCE [LARGE SCALE GENOMIC DNA]</scope>
    <source>
        <strain evidence="14 15">LV19</strain>
    </source>
</reference>
<accession>A0A109UH90</accession>
<dbReference type="Gene3D" id="2.10.240.10">
    <property type="entry name" value="Dihydroorotate dehydrogenase, electron transfer subunit"/>
    <property type="match status" value="1"/>
</dbReference>
<dbReference type="InterPro" id="IPR037117">
    <property type="entry name" value="Dihydroorotate_DH_ele_sf"/>
</dbReference>
<evidence type="ECO:0000256" key="2">
    <source>
        <dbReference type="ARBA" id="ARBA00022448"/>
    </source>
</evidence>
<comment type="similarity">
    <text evidence="1">Belongs to the PyrK family.</text>
</comment>
<keyword evidence="9 12" id="KW-0411">Iron-sulfur</keyword>
<evidence type="ECO:0000256" key="4">
    <source>
        <dbReference type="ARBA" id="ARBA00022714"/>
    </source>
</evidence>
<feature type="binding site" evidence="12">
    <location>
        <position position="212"/>
    </location>
    <ligand>
        <name>[2Fe-2S] cluster</name>
        <dbReference type="ChEBI" id="CHEBI:190135"/>
    </ligand>
</feature>
<dbReference type="GO" id="GO:0006221">
    <property type="term" value="P:pyrimidine nucleotide biosynthetic process"/>
    <property type="evidence" value="ECO:0007669"/>
    <property type="project" value="InterPro"/>
</dbReference>
<feature type="binding site" evidence="12">
    <location>
        <position position="217"/>
    </location>
    <ligand>
        <name>[2Fe-2S] cluster</name>
        <dbReference type="ChEBI" id="CHEBI:190135"/>
    </ligand>
</feature>
<evidence type="ECO:0000313" key="14">
    <source>
        <dbReference type="EMBL" id="AMC93883.1"/>
    </source>
</evidence>
<keyword evidence="4 12" id="KW-0001">2Fe-2S</keyword>
<dbReference type="PIRSF" id="PIRSF006816">
    <property type="entry name" value="Cyc3_hyd_g"/>
    <property type="match status" value="1"/>
</dbReference>
<evidence type="ECO:0000256" key="1">
    <source>
        <dbReference type="ARBA" id="ARBA00006422"/>
    </source>
</evidence>
<dbReference type="Pfam" id="PF00175">
    <property type="entry name" value="NAD_binding_1"/>
    <property type="match status" value="1"/>
</dbReference>
<dbReference type="GO" id="GO:0050660">
    <property type="term" value="F:flavin adenine dinucleotide binding"/>
    <property type="evidence" value="ECO:0007669"/>
    <property type="project" value="InterPro"/>
</dbReference>
<evidence type="ECO:0000256" key="11">
    <source>
        <dbReference type="PIRSR" id="PIRSR006816-1"/>
    </source>
</evidence>
<dbReference type="InterPro" id="IPR017938">
    <property type="entry name" value="Riboflavin_synthase-like_b-brl"/>
</dbReference>
<evidence type="ECO:0000256" key="6">
    <source>
        <dbReference type="ARBA" id="ARBA00022827"/>
    </source>
</evidence>
<dbReference type="EMBL" id="CP013213">
    <property type="protein sequence ID" value="AMC93883.1"/>
    <property type="molecule type" value="Genomic_DNA"/>
</dbReference>
<dbReference type="GO" id="GO:0016491">
    <property type="term" value="F:oxidoreductase activity"/>
    <property type="evidence" value="ECO:0007669"/>
    <property type="project" value="InterPro"/>
</dbReference>
<feature type="binding site" evidence="12">
    <location>
        <position position="220"/>
    </location>
    <ligand>
        <name>[2Fe-2S] cluster</name>
        <dbReference type="ChEBI" id="CHEBI:190135"/>
    </ligand>
</feature>
<evidence type="ECO:0000259" key="13">
    <source>
        <dbReference type="PROSITE" id="PS51384"/>
    </source>
</evidence>
<keyword evidence="7" id="KW-0249">Electron transport</keyword>
<feature type="binding site" evidence="11">
    <location>
        <begin position="66"/>
        <end position="68"/>
    </location>
    <ligand>
        <name>FAD</name>
        <dbReference type="ChEBI" id="CHEBI:57692"/>
    </ligand>
</feature>
<evidence type="ECO:0000256" key="7">
    <source>
        <dbReference type="ARBA" id="ARBA00022982"/>
    </source>
</evidence>
<comment type="cofactor">
    <cofactor evidence="12">
        <name>[2Fe-2S] cluster</name>
        <dbReference type="ChEBI" id="CHEBI:190135"/>
    </cofactor>
    <text evidence="12">Binds 1 [2Fe-2S] cluster per subunit.</text>
</comment>
<keyword evidence="6 11" id="KW-0274">FAD</keyword>
<evidence type="ECO:0000256" key="9">
    <source>
        <dbReference type="ARBA" id="ARBA00023014"/>
    </source>
</evidence>
<feature type="binding site" evidence="11">
    <location>
        <begin position="51"/>
        <end position="54"/>
    </location>
    <ligand>
        <name>FAD</name>
        <dbReference type="ChEBI" id="CHEBI:57692"/>
    </ligand>
</feature>
<dbReference type="Gene3D" id="2.40.30.10">
    <property type="entry name" value="Translation factors"/>
    <property type="match status" value="1"/>
</dbReference>
<dbReference type="InterPro" id="IPR012165">
    <property type="entry name" value="Cyt_c3_hydrogenase_gsu"/>
</dbReference>
<organism evidence="14 15">
    <name type="scientific">Erysipelothrix larvae</name>
    <dbReference type="NCBI Taxonomy" id="1514105"/>
    <lineage>
        <taxon>Bacteria</taxon>
        <taxon>Bacillati</taxon>
        <taxon>Bacillota</taxon>
        <taxon>Erysipelotrichia</taxon>
        <taxon>Erysipelotrichales</taxon>
        <taxon>Erysipelotrichaceae</taxon>
        <taxon>Erysipelothrix</taxon>
    </lineage>
</organism>
<keyword evidence="8 12" id="KW-0408">Iron</keyword>
<feature type="domain" description="FAD-binding FR-type" evidence="13">
    <location>
        <begin position="1"/>
        <end position="98"/>
    </location>
</feature>
<dbReference type="Proteomes" id="UP000063781">
    <property type="component" value="Chromosome"/>
</dbReference>
<dbReference type="SUPFAM" id="SSF63380">
    <property type="entry name" value="Riboflavin synthase domain-like"/>
    <property type="match status" value="1"/>
</dbReference>
<dbReference type="KEGG" id="erl:AOC36_07765"/>
<proteinExistence type="inferred from homology"/>
<dbReference type="Gene3D" id="3.40.50.80">
    <property type="entry name" value="Nucleotide-binding domain of ferredoxin-NADP reductase (FNR) module"/>
    <property type="match status" value="1"/>
</dbReference>
<dbReference type="CDD" id="cd06218">
    <property type="entry name" value="DHOD_e_trans"/>
    <property type="match status" value="1"/>
</dbReference>
<evidence type="ECO:0000313" key="15">
    <source>
        <dbReference type="Proteomes" id="UP000063781"/>
    </source>
</evidence>
<dbReference type="OrthoDB" id="9789468at2"/>
<dbReference type="SUPFAM" id="SSF52343">
    <property type="entry name" value="Ferredoxin reductase-like, C-terminal NADP-linked domain"/>
    <property type="match status" value="1"/>
</dbReference>
<feature type="binding site" evidence="12">
    <location>
        <position position="235"/>
    </location>
    <ligand>
        <name>[2Fe-2S] cluster</name>
        <dbReference type="ChEBI" id="CHEBI:190135"/>
    </ligand>
</feature>
<dbReference type="GO" id="GO:0046872">
    <property type="term" value="F:metal ion binding"/>
    <property type="evidence" value="ECO:0007669"/>
    <property type="project" value="UniProtKB-KW"/>
</dbReference>
<keyword evidence="3 11" id="KW-0285">Flavoprotein</keyword>
<evidence type="ECO:0000256" key="10">
    <source>
        <dbReference type="ARBA" id="ARBA00034078"/>
    </source>
</evidence>
<dbReference type="InterPro" id="IPR019480">
    <property type="entry name" value="Dihydroorotate_DH_Fe-S-bd"/>
</dbReference>
<comment type="cofactor">
    <cofactor evidence="10">
        <name>[2Fe-2S] cluster</name>
        <dbReference type="ChEBI" id="CHEBI:190135"/>
    </cofactor>
</comment>
<dbReference type="PANTHER" id="PTHR43513">
    <property type="entry name" value="DIHYDROOROTATE DEHYDROGENASE B (NAD(+)), ELECTRON TRANSFER SUBUNIT"/>
    <property type="match status" value="1"/>
</dbReference>